<sequence length="153" mass="16232">MNGVYDFLDQPVVKLSPGSRLLLWSLRAWADALARKTCPPAALAPAYAMHDMLPAVNDLNMAAALLNSNGRTKFMLAPLRACRVAEDEALLINLWRDVAAGEDARAKATLEACVDKSSVGPLLTAVGEHAAKMTVAGFAPLGLSATQTTDERA</sequence>
<comment type="caution">
    <text evidence="1">The sequence shown here is derived from an EMBL/GenBank/DDBJ whole genome shotgun (WGS) entry which is preliminary data.</text>
</comment>
<keyword evidence="2" id="KW-1185">Reference proteome</keyword>
<accession>A0ABV7X4V8</accession>
<gene>
    <name evidence="1" type="ORF">ACFOMD_00215</name>
</gene>
<organism evidence="1 2">
    <name type="scientific">Sphingoaurantiacus capsulatus</name>
    <dbReference type="NCBI Taxonomy" id="1771310"/>
    <lineage>
        <taxon>Bacteria</taxon>
        <taxon>Pseudomonadati</taxon>
        <taxon>Pseudomonadota</taxon>
        <taxon>Alphaproteobacteria</taxon>
        <taxon>Sphingomonadales</taxon>
        <taxon>Sphingosinicellaceae</taxon>
        <taxon>Sphingoaurantiacus</taxon>
    </lineage>
</organism>
<name>A0ABV7X4V8_9SPHN</name>
<evidence type="ECO:0000313" key="1">
    <source>
        <dbReference type="EMBL" id="MFC3710976.1"/>
    </source>
</evidence>
<evidence type="ECO:0000313" key="2">
    <source>
        <dbReference type="Proteomes" id="UP001595615"/>
    </source>
</evidence>
<reference evidence="2" key="1">
    <citation type="journal article" date="2019" name="Int. J. Syst. Evol. Microbiol.">
        <title>The Global Catalogue of Microorganisms (GCM) 10K type strain sequencing project: providing services to taxonomists for standard genome sequencing and annotation.</title>
        <authorList>
            <consortium name="The Broad Institute Genomics Platform"/>
            <consortium name="The Broad Institute Genome Sequencing Center for Infectious Disease"/>
            <person name="Wu L."/>
            <person name="Ma J."/>
        </authorList>
    </citation>
    <scope>NUCLEOTIDE SEQUENCE [LARGE SCALE GENOMIC DNA]</scope>
    <source>
        <strain evidence="2">KCTC 42644</strain>
    </source>
</reference>
<dbReference type="EMBL" id="JBHRXV010000001">
    <property type="protein sequence ID" value="MFC3710976.1"/>
    <property type="molecule type" value="Genomic_DNA"/>
</dbReference>
<dbReference type="Proteomes" id="UP001595615">
    <property type="component" value="Unassembled WGS sequence"/>
</dbReference>
<proteinExistence type="predicted"/>
<protein>
    <submittedName>
        <fullName evidence="1">Uncharacterized protein</fullName>
    </submittedName>
</protein>